<evidence type="ECO:0000313" key="4">
    <source>
        <dbReference type="Proteomes" id="UP001489004"/>
    </source>
</evidence>
<protein>
    <recommendedName>
        <fullName evidence="2">BTB domain-containing protein</fullName>
    </recommendedName>
</protein>
<dbReference type="InterPro" id="IPR000210">
    <property type="entry name" value="BTB/POZ_dom"/>
</dbReference>
<organism evidence="3 4">
    <name type="scientific">[Myrmecia] bisecta</name>
    <dbReference type="NCBI Taxonomy" id="41462"/>
    <lineage>
        <taxon>Eukaryota</taxon>
        <taxon>Viridiplantae</taxon>
        <taxon>Chlorophyta</taxon>
        <taxon>core chlorophytes</taxon>
        <taxon>Trebouxiophyceae</taxon>
        <taxon>Trebouxiales</taxon>
        <taxon>Trebouxiaceae</taxon>
        <taxon>Myrmecia</taxon>
    </lineage>
</organism>
<evidence type="ECO:0000256" key="1">
    <source>
        <dbReference type="ARBA" id="ARBA00004906"/>
    </source>
</evidence>
<feature type="domain" description="BTB" evidence="2">
    <location>
        <begin position="41"/>
        <end position="126"/>
    </location>
</feature>
<dbReference type="Gene3D" id="3.30.710.10">
    <property type="entry name" value="Potassium Channel Kv1.1, Chain A"/>
    <property type="match status" value="1"/>
</dbReference>
<evidence type="ECO:0000259" key="2">
    <source>
        <dbReference type="Pfam" id="PF00651"/>
    </source>
</evidence>
<evidence type="ECO:0000313" key="3">
    <source>
        <dbReference type="EMBL" id="KAK9803154.1"/>
    </source>
</evidence>
<accession>A0AAW1NYQ2</accession>
<comment type="pathway">
    <text evidence="1">Protein modification; protein ubiquitination.</text>
</comment>
<keyword evidence="4" id="KW-1185">Reference proteome</keyword>
<gene>
    <name evidence="3" type="ORF">WJX72_005096</name>
</gene>
<dbReference type="InterPro" id="IPR011333">
    <property type="entry name" value="SKP1/BTB/POZ_sf"/>
</dbReference>
<dbReference type="Pfam" id="PF00651">
    <property type="entry name" value="BTB"/>
    <property type="match status" value="1"/>
</dbReference>
<name>A0AAW1NYQ2_9CHLO</name>
<comment type="caution">
    <text evidence="3">The sequence shown here is derived from an EMBL/GenBank/DDBJ whole genome shotgun (WGS) entry which is preliminary data.</text>
</comment>
<dbReference type="EMBL" id="JALJOR010000023">
    <property type="protein sequence ID" value="KAK9803154.1"/>
    <property type="molecule type" value="Genomic_DNA"/>
</dbReference>
<reference evidence="3 4" key="1">
    <citation type="journal article" date="2024" name="Nat. Commun.">
        <title>Phylogenomics reveals the evolutionary origins of lichenization in chlorophyte algae.</title>
        <authorList>
            <person name="Puginier C."/>
            <person name="Libourel C."/>
            <person name="Otte J."/>
            <person name="Skaloud P."/>
            <person name="Haon M."/>
            <person name="Grisel S."/>
            <person name="Petersen M."/>
            <person name="Berrin J.G."/>
            <person name="Delaux P.M."/>
            <person name="Dal Grande F."/>
            <person name="Keller J."/>
        </authorList>
    </citation>
    <scope>NUCLEOTIDE SEQUENCE [LARGE SCALE GENOMIC DNA]</scope>
    <source>
        <strain evidence="3 4">SAG 2043</strain>
    </source>
</reference>
<proteinExistence type="predicted"/>
<dbReference type="Proteomes" id="UP001489004">
    <property type="component" value="Unassembled WGS sequence"/>
</dbReference>
<dbReference type="AlphaFoldDB" id="A0AAW1NYQ2"/>
<sequence length="250" mass="27274">MEKAQQPLSTQVSSTGSYKAAMSIQALDRSTVSCLHPGELILLSSDGKEFPVAVQVWANESALFQEVFSSVSDKPKTMQLDDSSADLAILLEFAFGSRAQDELKAAELLTLLRLADKYNMARVMDRLDLLVASGAITGEMALPPVRQLQATGAELDSIGQVERTGLGGGLCLVTMKSGALSKLVENVLEWWVIAERYHLRITLAQLERSSNDRNRLLSLRHMSANAKASLFKLDSQTVAALLVHMSQHMT</sequence>